<name>A0AAD8NBY3_TARER</name>
<organism evidence="1 2">
    <name type="scientific">Tagetes erecta</name>
    <name type="common">African marigold</name>
    <dbReference type="NCBI Taxonomy" id="13708"/>
    <lineage>
        <taxon>Eukaryota</taxon>
        <taxon>Viridiplantae</taxon>
        <taxon>Streptophyta</taxon>
        <taxon>Embryophyta</taxon>
        <taxon>Tracheophyta</taxon>
        <taxon>Spermatophyta</taxon>
        <taxon>Magnoliopsida</taxon>
        <taxon>eudicotyledons</taxon>
        <taxon>Gunneridae</taxon>
        <taxon>Pentapetalae</taxon>
        <taxon>asterids</taxon>
        <taxon>campanulids</taxon>
        <taxon>Asterales</taxon>
        <taxon>Asteraceae</taxon>
        <taxon>Asteroideae</taxon>
        <taxon>Heliantheae alliance</taxon>
        <taxon>Tageteae</taxon>
        <taxon>Tagetes</taxon>
    </lineage>
</organism>
<evidence type="ECO:0000313" key="2">
    <source>
        <dbReference type="Proteomes" id="UP001229421"/>
    </source>
</evidence>
<dbReference type="PANTHER" id="PTHR33563">
    <property type="match status" value="1"/>
</dbReference>
<accession>A0AAD8NBY3</accession>
<dbReference type="GO" id="GO:0009073">
    <property type="term" value="P:aromatic amino acid family biosynthetic process"/>
    <property type="evidence" value="ECO:0007669"/>
    <property type="project" value="InterPro"/>
</dbReference>
<dbReference type="GO" id="GO:0016491">
    <property type="term" value="F:oxidoreductase activity"/>
    <property type="evidence" value="ECO:0007669"/>
    <property type="project" value="InterPro"/>
</dbReference>
<dbReference type="GO" id="GO:0003856">
    <property type="term" value="F:3-dehydroquinate synthase activity"/>
    <property type="evidence" value="ECO:0007669"/>
    <property type="project" value="InterPro"/>
</dbReference>
<comment type="caution">
    <text evidence="1">The sequence shown here is derived from an EMBL/GenBank/DDBJ whole genome shotgun (WGS) entry which is preliminary data.</text>
</comment>
<dbReference type="AlphaFoldDB" id="A0AAD8NBY3"/>
<proteinExistence type="predicted"/>
<sequence length="312" mass="35418">MDGQSKSQRVVLIHDASGGVRFKAVKWVLDGFLLKDGDEFTFLSVLHQIHHPMGYKIRVDSSMFGGANQKAIDDEVARKKKEYDDNLQLLEISKLYKERKVDFKIELVTGPIPKNAALDASKKFNATWIILDRRMKRDKKYFLEKLSCGVSTMKHNDDIIDVRGPRRKHQTSISYSEMLPVDNKISGREEHIDPDLFSIEFESSCASSTSSRTSISDMSCNNPDGKINEMSSLPEMSAEEQEDSPCNQIETLPMSKEKILLDHKKCTAKEVNENVKSIGQSQHNFDEEVNYGFGEMSPVPKQAKDFYQGARI</sequence>
<reference evidence="1" key="1">
    <citation type="journal article" date="2023" name="bioRxiv">
        <title>Improved chromosome-level genome assembly for marigold (Tagetes erecta).</title>
        <authorList>
            <person name="Jiang F."/>
            <person name="Yuan L."/>
            <person name="Wang S."/>
            <person name="Wang H."/>
            <person name="Xu D."/>
            <person name="Wang A."/>
            <person name="Fan W."/>
        </authorList>
    </citation>
    <scope>NUCLEOTIDE SEQUENCE</scope>
    <source>
        <strain evidence="1">WSJ</strain>
        <tissue evidence="1">Leaf</tissue>
    </source>
</reference>
<dbReference type="PANTHER" id="PTHR33563:SF5">
    <property type="entry name" value="USPA DOMAIN-CONTAINING PROTEIN"/>
    <property type="match status" value="1"/>
</dbReference>
<dbReference type="InterPro" id="IPR002812">
    <property type="entry name" value="DHQS"/>
</dbReference>
<protein>
    <submittedName>
        <fullName evidence="1">Uncharacterized protein</fullName>
    </submittedName>
</protein>
<gene>
    <name evidence="1" type="ORF">QVD17_36511</name>
</gene>
<evidence type="ECO:0000313" key="1">
    <source>
        <dbReference type="EMBL" id="KAK1409980.1"/>
    </source>
</evidence>
<dbReference type="Proteomes" id="UP001229421">
    <property type="component" value="Unassembled WGS sequence"/>
</dbReference>
<keyword evidence="2" id="KW-1185">Reference proteome</keyword>
<dbReference type="EMBL" id="JAUHHV010000010">
    <property type="protein sequence ID" value="KAK1409980.1"/>
    <property type="molecule type" value="Genomic_DNA"/>
</dbReference>